<dbReference type="PANTHER" id="PTHR36507">
    <property type="entry name" value="BLL1555 PROTEIN"/>
    <property type="match status" value="1"/>
</dbReference>
<evidence type="ECO:0000313" key="4">
    <source>
        <dbReference type="EMBL" id="VVE22277.1"/>
    </source>
</evidence>
<dbReference type="InterPro" id="IPR028096">
    <property type="entry name" value="EfeO_Cupredoxin"/>
</dbReference>
<evidence type="ECO:0000256" key="1">
    <source>
        <dbReference type="ARBA" id="ARBA00004418"/>
    </source>
</evidence>
<name>A0A5E4WB94_9BURK</name>
<dbReference type="CDD" id="cd13921">
    <property type="entry name" value="Amicyanin"/>
    <property type="match status" value="1"/>
</dbReference>
<dbReference type="AlphaFoldDB" id="A0A5E4WB94"/>
<organism evidence="4 5">
    <name type="scientific">Pandoraea cepalis</name>
    <dbReference type="NCBI Taxonomy" id="2508294"/>
    <lineage>
        <taxon>Bacteria</taxon>
        <taxon>Pseudomonadati</taxon>
        <taxon>Pseudomonadota</taxon>
        <taxon>Betaproteobacteria</taxon>
        <taxon>Burkholderiales</taxon>
        <taxon>Burkholderiaceae</taxon>
        <taxon>Pandoraea</taxon>
    </lineage>
</organism>
<protein>
    <submittedName>
        <fullName evidence="4">Amicyanin</fullName>
    </submittedName>
</protein>
<gene>
    <name evidence="4" type="primary">mauC_2</name>
    <name evidence="4" type="ORF">PCE31106_03194</name>
</gene>
<dbReference type="InterPro" id="IPR008972">
    <property type="entry name" value="Cupredoxin"/>
</dbReference>
<dbReference type="InterPro" id="IPR052721">
    <property type="entry name" value="ET_Amicyanin"/>
</dbReference>
<dbReference type="InterPro" id="IPR035668">
    <property type="entry name" value="Amicyanin"/>
</dbReference>
<accession>A0A5E4WB94</accession>
<dbReference type="EMBL" id="CABPSL010000013">
    <property type="protein sequence ID" value="VVE22277.1"/>
    <property type="molecule type" value="Genomic_DNA"/>
</dbReference>
<evidence type="ECO:0000256" key="2">
    <source>
        <dbReference type="SAM" id="SignalP"/>
    </source>
</evidence>
<dbReference type="Pfam" id="PF13473">
    <property type="entry name" value="Cupredoxin_1"/>
    <property type="match status" value="1"/>
</dbReference>
<dbReference type="GO" id="GO:0042597">
    <property type="term" value="C:periplasmic space"/>
    <property type="evidence" value="ECO:0007669"/>
    <property type="project" value="UniProtKB-SubCell"/>
</dbReference>
<comment type="subcellular location">
    <subcellularLocation>
        <location evidence="1">Periplasm</location>
    </subcellularLocation>
</comment>
<evidence type="ECO:0000259" key="3">
    <source>
        <dbReference type="Pfam" id="PF13473"/>
    </source>
</evidence>
<reference evidence="4 5" key="1">
    <citation type="submission" date="2019-08" db="EMBL/GenBank/DDBJ databases">
        <authorList>
            <person name="Peeters C."/>
        </authorList>
    </citation>
    <scope>NUCLEOTIDE SEQUENCE [LARGE SCALE GENOMIC DNA]</scope>
    <source>
        <strain evidence="4 5">LMG 31106</strain>
    </source>
</reference>
<feature type="signal peptide" evidence="2">
    <location>
        <begin position="1"/>
        <end position="26"/>
    </location>
</feature>
<evidence type="ECO:0000313" key="5">
    <source>
        <dbReference type="Proteomes" id="UP000384354"/>
    </source>
</evidence>
<sequence length="110" mass="12083">MRRPSIALLMALSLGMAVGSAQTVCAEPAVHTVTIDSMQYSPPTLTVKVGETVVWVNRDPFPHTVTAQTGDFDSKGIAPGESWQFKPTKKGKFPYFCRFHPTMKGTLRVE</sequence>
<feature type="chain" id="PRO_5022945915" evidence="2">
    <location>
        <begin position="27"/>
        <end position="110"/>
    </location>
</feature>
<dbReference type="Gene3D" id="2.60.40.420">
    <property type="entry name" value="Cupredoxins - blue copper proteins"/>
    <property type="match status" value="1"/>
</dbReference>
<keyword evidence="2" id="KW-0732">Signal</keyword>
<dbReference type="Proteomes" id="UP000384354">
    <property type="component" value="Unassembled WGS sequence"/>
</dbReference>
<feature type="domain" description="EfeO-type cupredoxin-like" evidence="3">
    <location>
        <begin position="12"/>
        <end position="107"/>
    </location>
</feature>
<dbReference type="SUPFAM" id="SSF49503">
    <property type="entry name" value="Cupredoxins"/>
    <property type="match status" value="1"/>
</dbReference>
<dbReference type="PANTHER" id="PTHR36507:SF1">
    <property type="entry name" value="BLL1555 PROTEIN"/>
    <property type="match status" value="1"/>
</dbReference>
<proteinExistence type="predicted"/>